<dbReference type="Proteomes" id="UP001189429">
    <property type="component" value="Unassembled WGS sequence"/>
</dbReference>
<reference evidence="2" key="1">
    <citation type="submission" date="2023-10" db="EMBL/GenBank/DDBJ databases">
        <authorList>
            <person name="Chen Y."/>
            <person name="Shah S."/>
            <person name="Dougan E. K."/>
            <person name="Thang M."/>
            <person name="Chan C."/>
        </authorList>
    </citation>
    <scope>NUCLEOTIDE SEQUENCE [LARGE SCALE GENOMIC DNA]</scope>
</reference>
<keyword evidence="3" id="KW-1185">Reference proteome</keyword>
<evidence type="ECO:0000256" key="1">
    <source>
        <dbReference type="SAM" id="MobiDB-lite"/>
    </source>
</evidence>
<evidence type="ECO:0000313" key="2">
    <source>
        <dbReference type="EMBL" id="CAK0840566.1"/>
    </source>
</evidence>
<feature type="compositionally biased region" description="Pro residues" evidence="1">
    <location>
        <begin position="220"/>
        <end position="236"/>
    </location>
</feature>
<proteinExistence type="predicted"/>
<gene>
    <name evidence="2" type="ORF">PCOR1329_LOCUS35972</name>
</gene>
<feature type="non-terminal residue" evidence="2">
    <location>
        <position position="1"/>
    </location>
</feature>
<feature type="compositionally biased region" description="Low complexity" evidence="1">
    <location>
        <begin position="303"/>
        <end position="318"/>
    </location>
</feature>
<accession>A0ABN9T6T2</accession>
<feature type="compositionally biased region" description="Acidic residues" evidence="1">
    <location>
        <begin position="10"/>
        <end position="21"/>
    </location>
</feature>
<feature type="region of interest" description="Disordered" evidence="1">
    <location>
        <begin position="285"/>
        <end position="345"/>
    </location>
</feature>
<sequence>EAAGAGPAASEEEPGLDEWYEAPEPYKWDDSSASAYSCAPRAPEGPRPSSAARREPNAYSMRFNSGEQRSRDGGHNAAIWRRSTPPEISTPAWARPTSSFHYVPPTASTAPPEPPPVPPSASSAPQGAWRRTHTVPPSFDRGQTEGGRGPSREHRGSDPAGGSTGFWKEFWARQEAGAGARSSPGQCGGFAAGAPAYGRGAPSFSRRHFSTQDAWASWKPQPPPTPPTPPQRPPQRPASAAATRRAPPPADTSGMNEAAVLTTLEASLQRLRLSSVDEQKRATKELMARGSEGIQGGARRRPASSSGSRIGAKSCSASDRARAAAGHGPLGGNERSPPRRCPSGARSALRTCSSLFAPVRAARACTTPAAHLGHRFAHSAGPCRVIGGACLCAHVG</sequence>
<dbReference type="EMBL" id="CAUYUJ010014389">
    <property type="protein sequence ID" value="CAK0840566.1"/>
    <property type="molecule type" value="Genomic_DNA"/>
</dbReference>
<name>A0ABN9T6T2_9DINO</name>
<evidence type="ECO:0000313" key="3">
    <source>
        <dbReference type="Proteomes" id="UP001189429"/>
    </source>
</evidence>
<comment type="caution">
    <text evidence="2">The sequence shown here is derived from an EMBL/GenBank/DDBJ whole genome shotgun (WGS) entry which is preliminary data.</text>
</comment>
<organism evidence="2 3">
    <name type="scientific">Prorocentrum cordatum</name>
    <dbReference type="NCBI Taxonomy" id="2364126"/>
    <lineage>
        <taxon>Eukaryota</taxon>
        <taxon>Sar</taxon>
        <taxon>Alveolata</taxon>
        <taxon>Dinophyceae</taxon>
        <taxon>Prorocentrales</taxon>
        <taxon>Prorocentraceae</taxon>
        <taxon>Prorocentrum</taxon>
    </lineage>
</organism>
<feature type="region of interest" description="Disordered" evidence="1">
    <location>
        <begin position="1"/>
        <end position="257"/>
    </location>
</feature>
<protein>
    <submittedName>
        <fullName evidence="2">Uncharacterized protein</fullName>
    </submittedName>
</protein>
<feature type="compositionally biased region" description="Low complexity" evidence="1">
    <location>
        <begin position="192"/>
        <end position="201"/>
    </location>
</feature>